<dbReference type="CDD" id="cd01990">
    <property type="entry name" value="LarE-like"/>
    <property type="match status" value="1"/>
</dbReference>
<keyword evidence="3" id="KW-1185">Reference proteome</keyword>
<dbReference type="InterPro" id="IPR005232">
    <property type="entry name" value="LarE"/>
</dbReference>
<dbReference type="NCBIfam" id="TIGR00268">
    <property type="entry name" value="ATP-dependent sacrificial sulfur transferase LarE"/>
    <property type="match status" value="1"/>
</dbReference>
<organism evidence="2 3">
    <name type="scientific">Dialister invisus DSM 15470</name>
    <dbReference type="NCBI Taxonomy" id="592028"/>
    <lineage>
        <taxon>Bacteria</taxon>
        <taxon>Bacillati</taxon>
        <taxon>Bacillota</taxon>
        <taxon>Negativicutes</taxon>
        <taxon>Veillonellales</taxon>
        <taxon>Veillonellaceae</taxon>
        <taxon>Dialister</taxon>
    </lineage>
</organism>
<comment type="caution">
    <text evidence="2">The sequence shown here is derived from an EMBL/GenBank/DDBJ whole genome shotgun (WGS) entry which is preliminary data.</text>
</comment>
<dbReference type="HOGENOM" id="CLU_061181_2_0_9"/>
<dbReference type="GO" id="GO:0016783">
    <property type="term" value="F:sulfurtransferase activity"/>
    <property type="evidence" value="ECO:0007669"/>
    <property type="project" value="InterPro"/>
</dbReference>
<evidence type="ECO:0000313" key="3">
    <source>
        <dbReference type="Proteomes" id="UP000004736"/>
    </source>
</evidence>
<dbReference type="PIRSF" id="PIRSF006661">
    <property type="entry name" value="PP-lp_UCP006661"/>
    <property type="match status" value="1"/>
</dbReference>
<evidence type="ECO:0000256" key="1">
    <source>
        <dbReference type="PIRSR" id="PIRSR006661-1"/>
    </source>
</evidence>
<accession>C9LNF1</accession>
<dbReference type="Proteomes" id="UP000004736">
    <property type="component" value="Unassembled WGS sequence"/>
</dbReference>
<feature type="active site" description="Nucleophile and sulfur donor" evidence="1">
    <location>
        <position position="194"/>
    </location>
</feature>
<name>C9LNF1_9FIRM</name>
<dbReference type="Gene3D" id="3.40.50.620">
    <property type="entry name" value="HUPs"/>
    <property type="match status" value="1"/>
</dbReference>
<dbReference type="AlphaFoldDB" id="C9LNF1"/>
<reference evidence="2" key="1">
    <citation type="submission" date="2009-09" db="EMBL/GenBank/DDBJ databases">
        <authorList>
            <person name="Weinstock G."/>
            <person name="Sodergren E."/>
            <person name="Clifton S."/>
            <person name="Fulton L."/>
            <person name="Fulton B."/>
            <person name="Courtney L."/>
            <person name="Fronick C."/>
            <person name="Harrison M."/>
            <person name="Strong C."/>
            <person name="Farmer C."/>
            <person name="Delahaunty K."/>
            <person name="Markovic C."/>
            <person name="Hall O."/>
            <person name="Minx P."/>
            <person name="Tomlinson C."/>
            <person name="Mitreva M."/>
            <person name="Nelson J."/>
            <person name="Hou S."/>
            <person name="Wollam A."/>
            <person name="Pepin K.H."/>
            <person name="Johnson M."/>
            <person name="Bhonagiri V."/>
            <person name="Nash W.E."/>
            <person name="Warren W."/>
            <person name="Chinwalla A."/>
            <person name="Mardis E.R."/>
            <person name="Wilson R.K."/>
        </authorList>
    </citation>
    <scope>NUCLEOTIDE SEQUENCE [LARGE SCALE GENOMIC DNA]</scope>
    <source>
        <strain evidence="2">DSM 15470</strain>
    </source>
</reference>
<gene>
    <name evidence="2" type="ORF">GCWU000321_01072</name>
</gene>
<dbReference type="PANTHER" id="PTHR43169:SF2">
    <property type="entry name" value="NAD_GMP SYNTHASE DOMAIN-CONTAINING PROTEIN"/>
    <property type="match status" value="1"/>
</dbReference>
<proteinExistence type="predicted"/>
<evidence type="ECO:0000313" key="2">
    <source>
        <dbReference type="EMBL" id="EEW97087.1"/>
    </source>
</evidence>
<protein>
    <submittedName>
        <fullName evidence="2">TIGR00268 family protein</fullName>
    </submittedName>
</protein>
<dbReference type="InterPro" id="IPR014729">
    <property type="entry name" value="Rossmann-like_a/b/a_fold"/>
</dbReference>
<dbReference type="EMBL" id="ACIM02000001">
    <property type="protein sequence ID" value="EEW97087.1"/>
    <property type="molecule type" value="Genomic_DNA"/>
</dbReference>
<sequence>MAEWYNLFKLRKGKETAVESGLLKKQEDLRFRLKEMGTVAVAFSGGVDSTFLLHEAHAVLGKKAVAVTMKLNSFPFREWKDAKEFCKREHIRQMIVEQDQFLIKGFAENERDRCYHCKYFLFSFLKELAKKNHISCVADGTNFSDMGGYRPGLKALAELGVVSPLREAELTKEEIRALSKKEDLPTWNKPSFSCLATRFPYGEPITGKKLRRVEMAEQFLFEMGFTQFRVRSHDWMARIEIRPQEFSLLVEKRKVVAARFKELGFMYITMDLEGFRSGSMDIGQV</sequence>
<dbReference type="STRING" id="592028.GCWU000321_01072"/>
<dbReference type="SUPFAM" id="SSF52402">
    <property type="entry name" value="Adenine nucleotide alpha hydrolases-like"/>
    <property type="match status" value="1"/>
</dbReference>
<dbReference type="InterPro" id="IPR052188">
    <property type="entry name" value="Ni-pincer_cofactor_biosynth"/>
</dbReference>
<dbReference type="eggNOG" id="COG1606">
    <property type="taxonomic scope" value="Bacteria"/>
</dbReference>
<dbReference type="PANTHER" id="PTHR43169">
    <property type="entry name" value="EXSB FAMILY PROTEIN"/>
    <property type="match status" value="1"/>
</dbReference>